<keyword evidence="4 6" id="KW-0697">Rotamase</keyword>
<dbReference type="Gene3D" id="3.10.50.40">
    <property type="match status" value="1"/>
</dbReference>
<keyword evidence="7" id="KW-0472">Membrane</keyword>
<evidence type="ECO:0000256" key="4">
    <source>
        <dbReference type="ARBA" id="ARBA00023110"/>
    </source>
</evidence>
<dbReference type="AlphaFoldDB" id="A0A3L7JMH2"/>
<evidence type="ECO:0000256" key="6">
    <source>
        <dbReference type="PROSITE-ProRule" id="PRU00278"/>
    </source>
</evidence>
<comment type="catalytic activity">
    <reaction evidence="1">
        <text>[protein]-peptidylproline (omega=180) = [protein]-peptidylproline (omega=0)</text>
        <dbReference type="Rhea" id="RHEA:16237"/>
        <dbReference type="Rhea" id="RHEA-COMP:10747"/>
        <dbReference type="Rhea" id="RHEA-COMP:10748"/>
        <dbReference type="ChEBI" id="CHEBI:83833"/>
        <dbReference type="ChEBI" id="CHEBI:83834"/>
        <dbReference type="EC" id="5.2.1.8"/>
    </reaction>
</comment>
<dbReference type="SUPFAM" id="SSF109998">
    <property type="entry name" value="Triger factor/SurA peptide-binding domain-like"/>
    <property type="match status" value="1"/>
</dbReference>
<dbReference type="GO" id="GO:0003755">
    <property type="term" value="F:peptidyl-prolyl cis-trans isomerase activity"/>
    <property type="evidence" value="ECO:0007669"/>
    <property type="project" value="UniProtKB-KW"/>
</dbReference>
<keyword evidence="7" id="KW-0812">Transmembrane</keyword>
<gene>
    <name evidence="9" type="ORF">D9X91_20360</name>
</gene>
<evidence type="ECO:0000313" key="10">
    <source>
        <dbReference type="Proteomes" id="UP000276770"/>
    </source>
</evidence>
<protein>
    <recommendedName>
        <fullName evidence="2">peptidylprolyl isomerase</fullName>
        <ecNumber evidence="2">5.2.1.8</ecNumber>
    </recommendedName>
</protein>
<dbReference type="Pfam" id="PF13145">
    <property type="entry name" value="Rotamase_2"/>
    <property type="match status" value="1"/>
</dbReference>
<dbReference type="PROSITE" id="PS01096">
    <property type="entry name" value="PPIC_PPIASE_1"/>
    <property type="match status" value="1"/>
</dbReference>
<dbReference type="InterPro" id="IPR046357">
    <property type="entry name" value="PPIase_dom_sf"/>
</dbReference>
<feature type="transmembrane region" description="Helical" evidence="7">
    <location>
        <begin position="6"/>
        <end position="26"/>
    </location>
</feature>
<dbReference type="PROSITE" id="PS50198">
    <property type="entry name" value="PPIC_PPIASE_2"/>
    <property type="match status" value="1"/>
</dbReference>
<evidence type="ECO:0000256" key="2">
    <source>
        <dbReference type="ARBA" id="ARBA00013194"/>
    </source>
</evidence>
<feature type="domain" description="PpiC" evidence="8">
    <location>
        <begin position="157"/>
        <end position="249"/>
    </location>
</feature>
<dbReference type="InterPro" id="IPR023058">
    <property type="entry name" value="PPIase_PpiC_CS"/>
</dbReference>
<reference evidence="9 10" key="1">
    <citation type="submission" date="2018-10" db="EMBL/GenBank/DDBJ databases">
        <title>Falsibacillus sp. genome draft.</title>
        <authorList>
            <person name="Shi S."/>
        </authorList>
    </citation>
    <scope>NUCLEOTIDE SEQUENCE [LARGE SCALE GENOMIC DNA]</scope>
    <source>
        <strain evidence="9 10">GY 10110</strain>
    </source>
</reference>
<proteinExistence type="predicted"/>
<dbReference type="PANTHER" id="PTHR47245">
    <property type="entry name" value="PEPTIDYLPROLYL ISOMERASE"/>
    <property type="match status" value="1"/>
</dbReference>
<dbReference type="Proteomes" id="UP000276770">
    <property type="component" value="Unassembled WGS sequence"/>
</dbReference>
<dbReference type="InterPro" id="IPR000297">
    <property type="entry name" value="PPIase_PpiC"/>
</dbReference>
<organism evidence="9 10">
    <name type="scientific">Falsibacillus albus</name>
    <dbReference type="NCBI Taxonomy" id="2478915"/>
    <lineage>
        <taxon>Bacteria</taxon>
        <taxon>Bacillati</taxon>
        <taxon>Bacillota</taxon>
        <taxon>Bacilli</taxon>
        <taxon>Bacillales</taxon>
        <taxon>Bacillaceae</taxon>
        <taxon>Falsibacillus</taxon>
    </lineage>
</organism>
<keyword evidence="5 6" id="KW-0413">Isomerase</keyword>
<accession>A0A3L7JMH2</accession>
<evidence type="ECO:0000256" key="7">
    <source>
        <dbReference type="SAM" id="Phobius"/>
    </source>
</evidence>
<dbReference type="EMBL" id="RCVZ01000021">
    <property type="protein sequence ID" value="RLQ91670.1"/>
    <property type="molecule type" value="Genomic_DNA"/>
</dbReference>
<dbReference type="PANTHER" id="PTHR47245:SF1">
    <property type="entry name" value="FOLDASE PROTEIN PRSA"/>
    <property type="match status" value="1"/>
</dbReference>
<sequence length="300" mass="33757">MGKKQLWYIIIGLLIVNIGTISFFTFSQKSSTAGAADTETVATVGGEKITRDQWLHELDERYGKSVLRDLIDKKVIAQMAKKYGIKASEREINQEVTMFKTVLNPSDNKESSLNERQLQEDIQTNLLLEELVTKDVVVSDDEMEKYYKDNASLYNIPTTYHVSQIVVPSKKDALKTEEALKNGSHFDVLAMETSIDADSAPQGGDVGYISADSKEYSDSFLKTVESLKEKDWSKPVKVEGGYAIILLNEKINGTKFTYEDVKNQIRRQIALEHLKAPMSPGNFWKDAGVTWFYGKSGEND</sequence>
<comment type="caution">
    <text evidence="9">The sequence shown here is derived from an EMBL/GenBank/DDBJ whole genome shotgun (WGS) entry which is preliminary data.</text>
</comment>
<evidence type="ECO:0000259" key="8">
    <source>
        <dbReference type="PROSITE" id="PS50198"/>
    </source>
</evidence>
<keyword evidence="7" id="KW-1133">Transmembrane helix</keyword>
<keyword evidence="3" id="KW-0732">Signal</keyword>
<evidence type="ECO:0000256" key="1">
    <source>
        <dbReference type="ARBA" id="ARBA00000971"/>
    </source>
</evidence>
<evidence type="ECO:0000313" key="9">
    <source>
        <dbReference type="EMBL" id="RLQ91670.1"/>
    </source>
</evidence>
<dbReference type="InterPro" id="IPR050245">
    <property type="entry name" value="PrsA_foldase"/>
</dbReference>
<dbReference type="OrthoDB" id="2677468at2"/>
<dbReference type="SUPFAM" id="SSF54534">
    <property type="entry name" value="FKBP-like"/>
    <property type="match status" value="1"/>
</dbReference>
<evidence type="ECO:0000256" key="5">
    <source>
        <dbReference type="ARBA" id="ARBA00023235"/>
    </source>
</evidence>
<dbReference type="InterPro" id="IPR027304">
    <property type="entry name" value="Trigger_fact/SurA_dom_sf"/>
</dbReference>
<dbReference type="Gene3D" id="1.10.4030.10">
    <property type="entry name" value="Porin chaperone SurA, peptide-binding domain"/>
    <property type="match status" value="1"/>
</dbReference>
<keyword evidence="10" id="KW-1185">Reference proteome</keyword>
<name>A0A3L7JMH2_9BACI</name>
<dbReference type="EC" id="5.2.1.8" evidence="2"/>
<dbReference type="RefSeq" id="WP_121682495.1">
    <property type="nucleotide sequence ID" value="NZ_RCVZ01000021.1"/>
</dbReference>
<evidence type="ECO:0000256" key="3">
    <source>
        <dbReference type="ARBA" id="ARBA00022729"/>
    </source>
</evidence>